<feature type="region of interest" description="Disordered" evidence="1">
    <location>
        <begin position="103"/>
        <end position="124"/>
    </location>
</feature>
<sequence>MADGYEVDLDALDQVVKELNQVLKDMGGPKRKAAHSTYVPKSALGNFDEAQKLADAHDAMKTRIEEEMIGKIEKLIDKFGRKTEKARGVYQDAEADNSIAADKARGVYQDTETGNTSTVADRNA</sequence>
<dbReference type="RefSeq" id="WP_353945052.1">
    <property type="nucleotide sequence ID" value="NZ_CP159534.1"/>
</dbReference>
<reference evidence="2" key="1">
    <citation type="submission" date="2024-06" db="EMBL/GenBank/DDBJ databases">
        <title>Streptomyces sp. strain HUAS MG91 genome sequences.</title>
        <authorList>
            <person name="Mo P."/>
        </authorList>
    </citation>
    <scope>NUCLEOTIDE SEQUENCE</scope>
    <source>
        <strain evidence="2">HUAS MG91</strain>
    </source>
</reference>
<organism evidence="2">
    <name type="scientific">Streptomyces tabacisoli</name>
    <dbReference type="NCBI Taxonomy" id="3156398"/>
    <lineage>
        <taxon>Bacteria</taxon>
        <taxon>Bacillati</taxon>
        <taxon>Actinomycetota</taxon>
        <taxon>Actinomycetes</taxon>
        <taxon>Kitasatosporales</taxon>
        <taxon>Streptomycetaceae</taxon>
        <taxon>Streptomyces</taxon>
    </lineage>
</organism>
<name>A0AAU8J0W6_9ACTN</name>
<gene>
    <name evidence="2" type="ORF">ABII15_28150</name>
</gene>
<evidence type="ECO:0008006" key="3">
    <source>
        <dbReference type="Google" id="ProtNLM"/>
    </source>
</evidence>
<dbReference type="AlphaFoldDB" id="A0AAU8J0W6"/>
<protein>
    <recommendedName>
        <fullName evidence="3">PE domain-containing protein</fullName>
    </recommendedName>
</protein>
<dbReference type="EMBL" id="CP159534">
    <property type="protein sequence ID" value="XCJ73592.1"/>
    <property type="molecule type" value="Genomic_DNA"/>
</dbReference>
<evidence type="ECO:0000313" key="2">
    <source>
        <dbReference type="EMBL" id="XCJ73592.1"/>
    </source>
</evidence>
<dbReference type="KEGG" id="stac:ABII15_28150"/>
<accession>A0AAU8J0W6</accession>
<proteinExistence type="predicted"/>
<evidence type="ECO:0000256" key="1">
    <source>
        <dbReference type="SAM" id="MobiDB-lite"/>
    </source>
</evidence>
<feature type="compositionally biased region" description="Polar residues" evidence="1">
    <location>
        <begin position="110"/>
        <end position="124"/>
    </location>
</feature>